<comment type="caution">
    <text evidence="1">The sequence shown here is derived from an EMBL/GenBank/DDBJ whole genome shotgun (WGS) entry which is preliminary data.</text>
</comment>
<evidence type="ECO:0008006" key="3">
    <source>
        <dbReference type="Google" id="ProtNLM"/>
    </source>
</evidence>
<dbReference type="EMBL" id="JBFSHR010000019">
    <property type="protein sequence ID" value="MEX6429551.1"/>
    <property type="molecule type" value="Genomic_DNA"/>
</dbReference>
<dbReference type="Proteomes" id="UP001560267">
    <property type="component" value="Unassembled WGS sequence"/>
</dbReference>
<dbReference type="RefSeq" id="WP_369084447.1">
    <property type="nucleotide sequence ID" value="NZ_JBFSHR010000019.1"/>
</dbReference>
<gene>
    <name evidence="1" type="ORF">AB6A68_06820</name>
</gene>
<sequence length="506" mass="56644">MILVNPRRTVVVNFDGLSLLAVEAVHDDRIAVVHRDRILAATRVTEQHGVTVGMRSAEARARFPDLELRERDGYREEQWLSRLQRMFDDVSPHFRRNGHTLTAPLGPITRYFTTETRALAAIDAIGVSLVQTYPQLTVELGVADSLFAASVAAPLGRRVPSGESAQFVGGLSVGTLLPSPMAVLLREVGLERVLDFQNLEPAVVAARFGGVGLHWHRLCRLEVDLSVVDDASAEIAMCTAAAFDGDTIEQLSFRLMRSLEDLLSVAEEGGLVLVKACLTLVTTTGELTKVVEMLDGVGTMGLIARLRWFEEVSRPRRDPLIEVRIEPMQWSSPRRRQLTFDRQELKESAVLATLARLATFYGDDRVLVPTMQGGRSLRERGTWIPWSGRWPLSGVSADDPRAPWPGHLPGATPSLVYRYPQEVQLLDTTDTPVEVVGDGVMTQEPAFLVIGRNRLAVSSFFGPWVVIERWWERRRRRYVRLMVITPQGTKLIVRESRRWWLEGAFA</sequence>
<protein>
    <recommendedName>
        <fullName evidence="3">Protein ImuB</fullName>
    </recommendedName>
</protein>
<proteinExistence type="predicted"/>
<dbReference type="SUPFAM" id="SSF56672">
    <property type="entry name" value="DNA/RNA polymerases"/>
    <property type="match status" value="1"/>
</dbReference>
<reference evidence="1 2" key="1">
    <citation type="submission" date="2024-07" db="EMBL/GenBank/DDBJ databases">
        <title>Draft Genome Sequence of Ferrimicrobium acidiphilum Strain YE2023, Isolated from a Pulp of Bioleach Reactor.</title>
        <authorList>
            <person name="Elkina Y.A."/>
            <person name="Bulaeva A.G."/>
            <person name="Beletsky A.V."/>
            <person name="Mardanov A.V."/>
        </authorList>
    </citation>
    <scope>NUCLEOTIDE SEQUENCE [LARGE SCALE GENOMIC DNA]</scope>
    <source>
        <strain evidence="1 2">YE2023</strain>
    </source>
</reference>
<accession>A0ABV3Y3J9</accession>
<evidence type="ECO:0000313" key="2">
    <source>
        <dbReference type="Proteomes" id="UP001560267"/>
    </source>
</evidence>
<evidence type="ECO:0000313" key="1">
    <source>
        <dbReference type="EMBL" id="MEX6429551.1"/>
    </source>
</evidence>
<name>A0ABV3Y3J9_9ACTN</name>
<organism evidence="1 2">
    <name type="scientific">Ferrimicrobium acidiphilum</name>
    <dbReference type="NCBI Taxonomy" id="121039"/>
    <lineage>
        <taxon>Bacteria</taxon>
        <taxon>Bacillati</taxon>
        <taxon>Actinomycetota</taxon>
        <taxon>Acidimicrobiia</taxon>
        <taxon>Acidimicrobiales</taxon>
        <taxon>Acidimicrobiaceae</taxon>
        <taxon>Ferrimicrobium</taxon>
    </lineage>
</organism>
<dbReference type="InterPro" id="IPR043502">
    <property type="entry name" value="DNA/RNA_pol_sf"/>
</dbReference>
<keyword evidence="2" id="KW-1185">Reference proteome</keyword>